<evidence type="ECO:0000256" key="1">
    <source>
        <dbReference type="ARBA" id="ARBA00004123"/>
    </source>
</evidence>
<reference evidence="10" key="1">
    <citation type="submission" date="2023-03" db="EMBL/GenBank/DDBJ databases">
        <authorList>
            <person name="Steffen K."/>
            <person name="Cardenas P."/>
        </authorList>
    </citation>
    <scope>NUCLEOTIDE SEQUENCE</scope>
</reference>
<evidence type="ECO:0000256" key="2">
    <source>
        <dbReference type="ARBA" id="ARBA00022664"/>
    </source>
</evidence>
<evidence type="ECO:0000256" key="6">
    <source>
        <dbReference type="PROSITE-ProRule" id="PRU00176"/>
    </source>
</evidence>
<dbReference type="GO" id="GO:0000380">
    <property type="term" value="P:alternative mRNA splicing, via spliceosome"/>
    <property type="evidence" value="ECO:0007669"/>
    <property type="project" value="TreeGrafter"/>
</dbReference>
<gene>
    <name evidence="10" type="ORF">GBAR_LOCUS6702</name>
</gene>
<dbReference type="GO" id="GO:0006376">
    <property type="term" value="P:mRNA splice site recognition"/>
    <property type="evidence" value="ECO:0007669"/>
    <property type="project" value="TreeGrafter"/>
</dbReference>
<dbReference type="FunFam" id="3.30.70.330:FF:000136">
    <property type="entry name" value="poly(U)-binding-splicing factor PUF60 isoform X1"/>
    <property type="match status" value="1"/>
</dbReference>
<keyword evidence="7" id="KW-0175">Coiled coil</keyword>
<organism evidence="10 11">
    <name type="scientific">Geodia barretti</name>
    <name type="common">Barrett's horny sponge</name>
    <dbReference type="NCBI Taxonomy" id="519541"/>
    <lineage>
        <taxon>Eukaryota</taxon>
        <taxon>Metazoa</taxon>
        <taxon>Porifera</taxon>
        <taxon>Demospongiae</taxon>
        <taxon>Heteroscleromorpha</taxon>
        <taxon>Tetractinellida</taxon>
        <taxon>Astrophorina</taxon>
        <taxon>Geodiidae</taxon>
        <taxon>Geodia</taxon>
    </lineage>
</organism>
<comment type="subcellular location">
    <subcellularLocation>
        <location evidence="1">Nucleus</location>
    </subcellularLocation>
</comment>
<keyword evidence="4" id="KW-0508">mRNA splicing</keyword>
<evidence type="ECO:0000256" key="8">
    <source>
        <dbReference type="SAM" id="MobiDB-lite"/>
    </source>
</evidence>
<dbReference type="PROSITE" id="PS50102">
    <property type="entry name" value="RRM"/>
    <property type="match status" value="3"/>
</dbReference>
<evidence type="ECO:0000313" key="11">
    <source>
        <dbReference type="Proteomes" id="UP001174909"/>
    </source>
</evidence>
<proteinExistence type="predicted"/>
<feature type="domain" description="RRM" evidence="9">
    <location>
        <begin position="190"/>
        <end position="268"/>
    </location>
</feature>
<dbReference type="InterPro" id="IPR051974">
    <property type="entry name" value="PUF60_regulator"/>
</dbReference>
<feature type="domain" description="RRM" evidence="9">
    <location>
        <begin position="93"/>
        <end position="171"/>
    </location>
</feature>
<dbReference type="InterPro" id="IPR034209">
    <property type="entry name" value="PUF60_RRM1"/>
</dbReference>
<keyword evidence="2" id="KW-0507">mRNA processing</keyword>
<dbReference type="AlphaFoldDB" id="A0AA35WAK1"/>
<dbReference type="InterPro" id="IPR000504">
    <property type="entry name" value="RRM_dom"/>
</dbReference>
<dbReference type="Proteomes" id="UP001174909">
    <property type="component" value="Unassembled WGS sequence"/>
</dbReference>
<dbReference type="GO" id="GO:0003723">
    <property type="term" value="F:RNA binding"/>
    <property type="evidence" value="ECO:0007669"/>
    <property type="project" value="UniProtKB-UniRule"/>
</dbReference>
<evidence type="ECO:0000313" key="10">
    <source>
        <dbReference type="EMBL" id="CAI8010136.1"/>
    </source>
</evidence>
<dbReference type="PANTHER" id="PTHR47330">
    <property type="entry name" value="POLY(U)-BINDING-SPLICING FACTOR PUF60-B-RELATED"/>
    <property type="match status" value="1"/>
</dbReference>
<comment type="caution">
    <text evidence="10">The sequence shown here is derived from an EMBL/GenBank/DDBJ whole genome shotgun (WGS) entry which is preliminary data.</text>
</comment>
<keyword evidence="5" id="KW-0539">Nucleus</keyword>
<dbReference type="InterPro" id="IPR035979">
    <property type="entry name" value="RBD_domain_sf"/>
</dbReference>
<dbReference type="EMBL" id="CASHTH010001010">
    <property type="protein sequence ID" value="CAI8010136.1"/>
    <property type="molecule type" value="Genomic_DNA"/>
</dbReference>
<dbReference type="GO" id="GO:0000381">
    <property type="term" value="P:regulation of alternative mRNA splicing, via spliceosome"/>
    <property type="evidence" value="ECO:0007669"/>
    <property type="project" value="TreeGrafter"/>
</dbReference>
<dbReference type="SMART" id="SM00360">
    <property type="entry name" value="RRM"/>
    <property type="match status" value="3"/>
</dbReference>
<dbReference type="FunFam" id="3.30.70.330:FF:000382">
    <property type="entry name" value="G-patch domain-containing protein"/>
    <property type="match status" value="1"/>
</dbReference>
<feature type="domain" description="RRM" evidence="9">
    <location>
        <begin position="394"/>
        <end position="481"/>
    </location>
</feature>
<feature type="region of interest" description="Disordered" evidence="8">
    <location>
        <begin position="1"/>
        <end position="32"/>
    </location>
</feature>
<dbReference type="Pfam" id="PF00076">
    <property type="entry name" value="RRM_1"/>
    <property type="match status" value="2"/>
</dbReference>
<feature type="coiled-coil region" evidence="7">
    <location>
        <begin position="334"/>
        <end position="361"/>
    </location>
</feature>
<dbReference type="Gene3D" id="3.30.70.330">
    <property type="match status" value="3"/>
</dbReference>
<dbReference type="InterPro" id="IPR012677">
    <property type="entry name" value="Nucleotide-bd_a/b_plait_sf"/>
</dbReference>
<evidence type="ECO:0000256" key="4">
    <source>
        <dbReference type="ARBA" id="ARBA00023187"/>
    </source>
</evidence>
<dbReference type="GO" id="GO:0071013">
    <property type="term" value="C:catalytic step 2 spliceosome"/>
    <property type="evidence" value="ECO:0007669"/>
    <property type="project" value="TreeGrafter"/>
</dbReference>
<evidence type="ECO:0000256" key="3">
    <source>
        <dbReference type="ARBA" id="ARBA00022884"/>
    </source>
</evidence>
<evidence type="ECO:0000259" key="9">
    <source>
        <dbReference type="PROSITE" id="PS50102"/>
    </source>
</evidence>
<evidence type="ECO:0000256" key="7">
    <source>
        <dbReference type="SAM" id="Coils"/>
    </source>
</evidence>
<dbReference type="InterPro" id="IPR003954">
    <property type="entry name" value="RRM_euk-type"/>
</dbReference>
<dbReference type="PANTHER" id="PTHR47330:SF1">
    <property type="entry name" value="POLY(U)-BINDING-SPLICING FACTOR PUF60"/>
    <property type="match status" value="1"/>
</dbReference>
<accession>A0AA35WAK1</accession>
<dbReference type="GO" id="GO:0071011">
    <property type="term" value="C:precatalytic spliceosome"/>
    <property type="evidence" value="ECO:0007669"/>
    <property type="project" value="TreeGrafter"/>
</dbReference>
<dbReference type="SUPFAM" id="SSF54928">
    <property type="entry name" value="RNA-binding domain, RBD"/>
    <property type="match status" value="2"/>
</dbReference>
<dbReference type="SMART" id="SM00361">
    <property type="entry name" value="RRM_1"/>
    <property type="match status" value="2"/>
</dbReference>
<evidence type="ECO:0000256" key="5">
    <source>
        <dbReference type="ARBA" id="ARBA00023242"/>
    </source>
</evidence>
<keyword evidence="3 6" id="KW-0694">RNA-binding</keyword>
<dbReference type="CDD" id="cd12370">
    <property type="entry name" value="RRM1_PUF60"/>
    <property type="match status" value="1"/>
</dbReference>
<name>A0AA35WAK1_GEOBA</name>
<sequence length="491" mass="53932">MATDESQNAKKRRSGWDQLVPNEKEPEQTGRLITPATLPVLNADQLQALQLAKRYCQDISNKFQQQKQAQQQVSQMQQLQDAANRQRALLLMSRIYIGSINFELGEEAVSAAFEPFGTIKALNMSWDSATMKHKGYSFIEYETAEAAQLALEQMNGVVMGGRNIKVGRPNNVPQAAPVIAAIQEEATRIPRIYVTCIHLDLSSQDVKSVFEAFGKVTKVDLAPSNAAGKHRGWGFVNYASQKSSQDAITSMNLFDLGGQFLRVRGALTPPMQLYPPNAAPVLPTILTTPFGTAEEMNAAAQQAASVMPILNTIPNLPEPAPKVADSAASSTTGIRVDAKNLDAIQAKLQMAQEEKQKHTGQEVTTLQQEENVSISGSNARLMIMKKLSRKSESSVIVLRNMVVAEDLDEELEDEVTGECSKYGAVERVVIYQEKQGVEDDAETIVKIFVMFSKPSEAEAAISSLNGRWFGGKMIKAQMYDQAKFEANELSQ</sequence>
<keyword evidence="11" id="KW-1185">Reference proteome</keyword>
<protein>
    <submittedName>
        <fullName evidence="10">Poly(U)-binding-splicing factor PUF60</fullName>
    </submittedName>
</protein>